<dbReference type="EMBL" id="CAJVQC010065877">
    <property type="protein sequence ID" value="CAG8805913.1"/>
    <property type="molecule type" value="Genomic_DNA"/>
</dbReference>
<evidence type="ECO:0000313" key="2">
    <source>
        <dbReference type="Proteomes" id="UP000789920"/>
    </source>
</evidence>
<proteinExistence type="predicted"/>
<feature type="non-terminal residue" evidence="1">
    <location>
        <position position="1"/>
    </location>
</feature>
<evidence type="ECO:0000313" key="1">
    <source>
        <dbReference type="EMBL" id="CAG8805913.1"/>
    </source>
</evidence>
<sequence length="238" mass="26993">VATQTAIVETGNTLDTLSRSLNKHVFAFPSGECASLGVSGIILGGISTGYGYLTQKFGMSSDNILDTQIVLANGTIVNHAKEYPDLFWALRDAGNAGYSSLNEAKPHIQELIELTKPKNESYVEWDWYHANIVDTAWKNFNHYKATSFYIDTPGLFYKGVEYLIKFIRNLKYQIFVRTALFGGGKVNEIERNETAFVHRNFMYFLGIGVTLDKDNYEICIEDLKSFSRVFQKHYTSFE</sequence>
<accession>A0ACA9RRT8</accession>
<feature type="non-terminal residue" evidence="1">
    <location>
        <position position="238"/>
    </location>
</feature>
<protein>
    <submittedName>
        <fullName evidence="1">15337_t:CDS:1</fullName>
    </submittedName>
</protein>
<keyword evidence="2" id="KW-1185">Reference proteome</keyword>
<dbReference type="Proteomes" id="UP000789920">
    <property type="component" value="Unassembled WGS sequence"/>
</dbReference>
<organism evidence="1 2">
    <name type="scientific">Racocetra persica</name>
    <dbReference type="NCBI Taxonomy" id="160502"/>
    <lineage>
        <taxon>Eukaryota</taxon>
        <taxon>Fungi</taxon>
        <taxon>Fungi incertae sedis</taxon>
        <taxon>Mucoromycota</taxon>
        <taxon>Glomeromycotina</taxon>
        <taxon>Glomeromycetes</taxon>
        <taxon>Diversisporales</taxon>
        <taxon>Gigasporaceae</taxon>
        <taxon>Racocetra</taxon>
    </lineage>
</organism>
<comment type="caution">
    <text evidence="1">The sequence shown here is derived from an EMBL/GenBank/DDBJ whole genome shotgun (WGS) entry which is preliminary data.</text>
</comment>
<gene>
    <name evidence="1" type="ORF">RPERSI_LOCUS22047</name>
</gene>
<name>A0ACA9RRT8_9GLOM</name>
<reference evidence="1" key="1">
    <citation type="submission" date="2021-06" db="EMBL/GenBank/DDBJ databases">
        <authorList>
            <person name="Kallberg Y."/>
            <person name="Tangrot J."/>
            <person name="Rosling A."/>
        </authorList>
    </citation>
    <scope>NUCLEOTIDE SEQUENCE</scope>
    <source>
        <strain evidence="1">MA461A</strain>
    </source>
</reference>